<keyword evidence="1" id="KW-0812">Transmembrane</keyword>
<keyword evidence="1" id="KW-1133">Transmembrane helix</keyword>
<dbReference type="AlphaFoldDB" id="A0A5D3BDY4"/>
<dbReference type="EMBL" id="SSTD01018828">
    <property type="protein sequence ID" value="TYJ97523.1"/>
    <property type="molecule type" value="Genomic_DNA"/>
</dbReference>
<dbReference type="InterPro" id="IPR043502">
    <property type="entry name" value="DNA/RNA_pol_sf"/>
</dbReference>
<evidence type="ECO:0000259" key="2">
    <source>
        <dbReference type="PROSITE" id="PS50878"/>
    </source>
</evidence>
<dbReference type="FunFam" id="3.30.70.270:FF:000003">
    <property type="entry name" value="Transposon Ty3-G Gag-Pol polyprotein"/>
    <property type="match status" value="1"/>
</dbReference>
<dbReference type="Gene3D" id="3.10.10.10">
    <property type="entry name" value="HIV Type 1 Reverse Transcriptase, subunit A, domain 1"/>
    <property type="match status" value="1"/>
</dbReference>
<feature type="domain" description="Reverse transcriptase" evidence="2">
    <location>
        <begin position="1"/>
        <end position="104"/>
    </location>
</feature>
<name>A0A5D3BDY4_CUCMM</name>
<dbReference type="PANTHER" id="PTHR24559">
    <property type="entry name" value="TRANSPOSON TY3-I GAG-POL POLYPROTEIN"/>
    <property type="match status" value="1"/>
</dbReference>
<sequence>MVDKDIPKMAFRTHEGHYEFLVMSFGLTNAPATFQALMNNIFRPFLRKFVLVFFDDILIYSKNKKDHVEHIEKVFLALREHTLFANKKKCNFGQKKIEYLGHIISEKE</sequence>
<dbReference type="PANTHER" id="PTHR24559:SF450">
    <property type="entry name" value="RNA-DIRECTED DNA POLYMERASE HOMOLOG"/>
    <property type="match status" value="1"/>
</dbReference>
<comment type="caution">
    <text evidence="3">The sequence shown here is derived from an EMBL/GenBank/DDBJ whole genome shotgun (WGS) entry which is preliminary data.</text>
</comment>
<dbReference type="InterPro" id="IPR053134">
    <property type="entry name" value="RNA-dir_DNA_polymerase"/>
</dbReference>
<dbReference type="PROSITE" id="PS50878">
    <property type="entry name" value="RT_POL"/>
    <property type="match status" value="1"/>
</dbReference>
<proteinExistence type="predicted"/>
<dbReference type="SUPFAM" id="SSF56672">
    <property type="entry name" value="DNA/RNA polymerases"/>
    <property type="match status" value="1"/>
</dbReference>
<reference evidence="3 4" key="1">
    <citation type="submission" date="2019-08" db="EMBL/GenBank/DDBJ databases">
        <title>Draft genome sequences of two oriental melons (Cucumis melo L. var makuwa).</title>
        <authorList>
            <person name="Kwon S.-Y."/>
        </authorList>
    </citation>
    <scope>NUCLEOTIDE SEQUENCE [LARGE SCALE GENOMIC DNA]</scope>
    <source>
        <strain evidence="4">cv. Chang Bougi</strain>
        <tissue evidence="3">Leaf</tissue>
    </source>
</reference>
<keyword evidence="1" id="KW-0472">Membrane</keyword>
<organism evidence="3 4">
    <name type="scientific">Cucumis melo var. makuwa</name>
    <name type="common">Oriental melon</name>
    <dbReference type="NCBI Taxonomy" id="1194695"/>
    <lineage>
        <taxon>Eukaryota</taxon>
        <taxon>Viridiplantae</taxon>
        <taxon>Streptophyta</taxon>
        <taxon>Embryophyta</taxon>
        <taxon>Tracheophyta</taxon>
        <taxon>Spermatophyta</taxon>
        <taxon>Magnoliopsida</taxon>
        <taxon>eudicotyledons</taxon>
        <taxon>Gunneridae</taxon>
        <taxon>Pentapetalae</taxon>
        <taxon>rosids</taxon>
        <taxon>fabids</taxon>
        <taxon>Cucurbitales</taxon>
        <taxon>Cucurbitaceae</taxon>
        <taxon>Benincaseae</taxon>
        <taxon>Cucumis</taxon>
    </lineage>
</organism>
<evidence type="ECO:0000313" key="3">
    <source>
        <dbReference type="EMBL" id="TYJ97523.1"/>
    </source>
</evidence>
<evidence type="ECO:0000256" key="1">
    <source>
        <dbReference type="SAM" id="Phobius"/>
    </source>
</evidence>
<dbReference type="InterPro" id="IPR000477">
    <property type="entry name" value="RT_dom"/>
</dbReference>
<dbReference type="Gene3D" id="3.30.70.270">
    <property type="match status" value="1"/>
</dbReference>
<dbReference type="CDD" id="cd01647">
    <property type="entry name" value="RT_LTR"/>
    <property type="match status" value="1"/>
</dbReference>
<protein>
    <submittedName>
        <fullName evidence="3">Retrovirus-related Pol polyprotein from transposon opus</fullName>
    </submittedName>
</protein>
<evidence type="ECO:0000313" key="4">
    <source>
        <dbReference type="Proteomes" id="UP000321947"/>
    </source>
</evidence>
<dbReference type="Proteomes" id="UP000321947">
    <property type="component" value="Unassembled WGS sequence"/>
</dbReference>
<dbReference type="InterPro" id="IPR043128">
    <property type="entry name" value="Rev_trsase/Diguanyl_cyclase"/>
</dbReference>
<dbReference type="Pfam" id="PF00078">
    <property type="entry name" value="RVT_1"/>
    <property type="match status" value="1"/>
</dbReference>
<feature type="transmembrane region" description="Helical" evidence="1">
    <location>
        <begin position="20"/>
        <end position="38"/>
    </location>
</feature>
<gene>
    <name evidence="3" type="ORF">E5676_scaffold85G00340</name>
</gene>
<accession>A0A5D3BDY4</accession>